<evidence type="ECO:0000256" key="3">
    <source>
        <dbReference type="ARBA" id="ARBA00022692"/>
    </source>
</evidence>
<dbReference type="GO" id="GO:0016020">
    <property type="term" value="C:membrane"/>
    <property type="evidence" value="ECO:0007669"/>
    <property type="project" value="UniProtKB-SubCell"/>
</dbReference>
<dbReference type="PANTHER" id="PTHR10361:SF28">
    <property type="entry name" value="P3 PROTEIN-RELATED"/>
    <property type="match status" value="1"/>
</dbReference>
<dbReference type="GO" id="GO:0015293">
    <property type="term" value="F:symporter activity"/>
    <property type="evidence" value="ECO:0007669"/>
    <property type="project" value="UniProtKB-KW"/>
</dbReference>
<evidence type="ECO:0008006" key="9">
    <source>
        <dbReference type="Google" id="ProtNLM"/>
    </source>
</evidence>
<keyword evidence="5 7" id="KW-1133">Transmembrane helix</keyword>
<keyword evidence="6 7" id="KW-0472">Membrane</keyword>
<evidence type="ECO:0000256" key="7">
    <source>
        <dbReference type="SAM" id="Phobius"/>
    </source>
</evidence>
<keyword evidence="3 7" id="KW-0812">Transmembrane</keyword>
<accession>A0A0K8SEF7</accession>
<feature type="transmembrane region" description="Helical" evidence="7">
    <location>
        <begin position="346"/>
        <end position="368"/>
    </location>
</feature>
<evidence type="ECO:0000256" key="4">
    <source>
        <dbReference type="ARBA" id="ARBA00022847"/>
    </source>
</evidence>
<comment type="subcellular location">
    <subcellularLocation>
        <location evidence="1">Membrane</location>
        <topology evidence="1">Multi-pass membrane protein</topology>
    </subcellularLocation>
</comment>
<keyword evidence="4" id="KW-0769">Symport</keyword>
<feature type="transmembrane region" description="Helical" evidence="7">
    <location>
        <begin position="314"/>
        <end position="334"/>
    </location>
</feature>
<comment type="similarity">
    <text evidence="2">Belongs to the bile acid:sodium symporter (BASS) (TC 2.A.28) family.</text>
</comment>
<organism evidence="8">
    <name type="scientific">Lygus hesperus</name>
    <name type="common">Western plant bug</name>
    <dbReference type="NCBI Taxonomy" id="30085"/>
    <lineage>
        <taxon>Eukaryota</taxon>
        <taxon>Metazoa</taxon>
        <taxon>Ecdysozoa</taxon>
        <taxon>Arthropoda</taxon>
        <taxon>Hexapoda</taxon>
        <taxon>Insecta</taxon>
        <taxon>Pterygota</taxon>
        <taxon>Neoptera</taxon>
        <taxon>Paraneoptera</taxon>
        <taxon>Hemiptera</taxon>
        <taxon>Heteroptera</taxon>
        <taxon>Panheteroptera</taxon>
        <taxon>Cimicomorpha</taxon>
        <taxon>Miridae</taxon>
        <taxon>Mirini</taxon>
        <taxon>Lygus</taxon>
    </lineage>
</organism>
<evidence type="ECO:0000313" key="8">
    <source>
        <dbReference type="EMBL" id="JAG51676.1"/>
    </source>
</evidence>
<feature type="transmembrane region" description="Helical" evidence="7">
    <location>
        <begin position="280"/>
        <end position="302"/>
    </location>
</feature>
<proteinExistence type="inferred from homology"/>
<keyword evidence="4" id="KW-0813">Transport</keyword>
<dbReference type="InterPro" id="IPR038770">
    <property type="entry name" value="Na+/solute_symporter_sf"/>
</dbReference>
<protein>
    <recommendedName>
        <fullName evidence="9">P3 protein</fullName>
    </recommendedName>
</protein>
<dbReference type="Pfam" id="PF01758">
    <property type="entry name" value="SBF"/>
    <property type="match status" value="1"/>
</dbReference>
<feature type="transmembrane region" description="Helical" evidence="7">
    <location>
        <begin position="181"/>
        <end position="201"/>
    </location>
</feature>
<name>A0A0K8SEF7_LYGHE</name>
<feature type="transmembrane region" description="Helical" evidence="7">
    <location>
        <begin position="25"/>
        <end position="54"/>
    </location>
</feature>
<dbReference type="InterPro" id="IPR004710">
    <property type="entry name" value="Bilac:Na_transpt"/>
</dbReference>
<dbReference type="InterPro" id="IPR002657">
    <property type="entry name" value="BilAc:Na_symport/Acr3"/>
</dbReference>
<feature type="transmembrane region" description="Helical" evidence="7">
    <location>
        <begin position="374"/>
        <end position="398"/>
    </location>
</feature>
<sequence>RRANHPSLQATEKYSFAAFSLESKVLIVPLCVMCPLWPLHIVLMYLIALCPLWFVACQIASKAATWGVQFSSSELESLFMYQKQQVGVSVDQLTQDDLDNRVIRALVNNPDIASVSPSELVFRKEPGGLWSSAFTVSGDFLGYTSIKLCMSEKRDAEQKCLKESKPIDVTVKRKPAVIDKIFTYSVIILVSIIFINFGCALDVNSLKQAIMKPIGPVIGLLSHFLFLPLLSYGLGELLFPDNQQLRLGLFFTGISPAGGASNIWTYSLGGNLNLSVTMTAVSTLASFGLIPLWVFTLGQAIFKGGPIGVPYSKIMTSAVGLVVPLAIGYVIQVYCKRLSNIMVRILKPFSALLIVFIVLFATITNFYLFKLFTWEIVVAGIGLPLLGYLAGLLLALALKQKPEDVTAISIETGVQNTGIAIFLLKFCLPQPAADITTVAPVAVALMTPLPLLMLLMWKRCRGASNTKKEILVEEGHHSTPPLLPSKY</sequence>
<dbReference type="EMBL" id="GBRD01014150">
    <property type="protein sequence ID" value="JAG51676.1"/>
    <property type="molecule type" value="Transcribed_RNA"/>
</dbReference>
<feature type="transmembrane region" description="Helical" evidence="7">
    <location>
        <begin position="247"/>
        <end position="268"/>
    </location>
</feature>
<dbReference type="PANTHER" id="PTHR10361">
    <property type="entry name" value="SODIUM-BILE ACID COTRANSPORTER"/>
    <property type="match status" value="1"/>
</dbReference>
<evidence type="ECO:0000256" key="2">
    <source>
        <dbReference type="ARBA" id="ARBA00006528"/>
    </source>
</evidence>
<feature type="transmembrane region" description="Helical" evidence="7">
    <location>
        <begin position="213"/>
        <end position="235"/>
    </location>
</feature>
<evidence type="ECO:0000256" key="5">
    <source>
        <dbReference type="ARBA" id="ARBA00022989"/>
    </source>
</evidence>
<evidence type="ECO:0000256" key="1">
    <source>
        <dbReference type="ARBA" id="ARBA00004141"/>
    </source>
</evidence>
<dbReference type="Gene3D" id="1.20.1530.20">
    <property type="match status" value="1"/>
</dbReference>
<evidence type="ECO:0000256" key="6">
    <source>
        <dbReference type="ARBA" id="ARBA00023136"/>
    </source>
</evidence>
<feature type="non-terminal residue" evidence="8">
    <location>
        <position position="1"/>
    </location>
</feature>
<dbReference type="AlphaFoldDB" id="A0A0K8SEF7"/>
<reference evidence="8" key="1">
    <citation type="submission" date="2014-09" db="EMBL/GenBank/DDBJ databases">
        <authorList>
            <person name="Magalhaes I.L.F."/>
            <person name="Oliveira U."/>
            <person name="Santos F.R."/>
            <person name="Vidigal T.H.D.A."/>
            <person name="Brescovit A.D."/>
            <person name="Santos A.J."/>
        </authorList>
    </citation>
    <scope>NUCLEOTIDE SEQUENCE</scope>
</reference>
<feature type="transmembrane region" description="Helical" evidence="7">
    <location>
        <begin position="438"/>
        <end position="457"/>
    </location>
</feature>